<evidence type="ECO:0000259" key="6">
    <source>
        <dbReference type="Pfam" id="PF24626"/>
    </source>
</evidence>
<evidence type="ECO:0000313" key="7">
    <source>
        <dbReference type="EMBL" id="GJS53577.1"/>
    </source>
</evidence>
<feature type="domain" description="Reverse transcriptase" evidence="2">
    <location>
        <begin position="487"/>
        <end position="559"/>
    </location>
</feature>
<sequence>MVGRGRPPRNARRFADRGSDGNQRDPRDIEIKHLQQRITDLEVQHEIIDEETASNPSDRDEEDKPFGARRHNLHGMNRDDPLRNFRMKIEIPEFVGKAHPNDFIDCVAMVGACEIAARDGKSKEETWDKMKKPLRAKFLPVNHRQGAFLEYHNFCQRTSSCVEDFIAEFDRLRMRCAVDEEEEQTIARFLGALRADIADVVHLQQYLTYGDVCRLALKDCPNKQLVIIVDDVPHVYDTENDDDMVKETEELVYADQGEALVTQRVLNVDVVKTGDDSSCCDNMVATSMVEKLGLAVEDHPEPYQLTWLKKGSVVKVSKHCLVLFSIGKKYNDEVWCEVIPMDACHILMGRPWKYERKAKHDGFWNTYSFRKDGIKIVLAPLDTRQHSTDALILTKSQLVGITKLTPHLTMLALFHDVFPDDIPSGLPLMRDIQHCIDFLPGSTISNKPAYRMNPKELDELHKEVTELLDKGLTRESMSPSAVPALLVPKHDDTFRMCIDSRAVNKITVKYRFPIPCFDDLIDQIHGATVFSKIDLRSRYHQIRMRPGDEWKTAFKTRDGLYEWMFHEGALGWILQSSLIAPMTECMKGGKFKWTEEGDKAFTELKKRVTQAPVLALPNFDEVFQVECDASGLGIGGVLSENQRPIAFFSENFNEARHKYSTYDKEFYVIVRSLDYSRHYLLSNEFILFSDHEALKYINGQHKLSPRHAKLVEYLQAYSFVIRHKPCSANVVADALSRRHVLTLSLQVQNWYLCKGSRVCIPMCSIRDSIILESHAGGLAGHFGRDKTLALIRGRFYWPKMERDISRIIARCHVSHVAKTQHTNAGLYTPLPVPVAPWEDVSLEFVMGPLIALSLCMVDSQLLRLIWHPFQPVNVEGDDHSKQIKELHAQVVYKEGDRVWIHLRKERFPLGRFGKLQARADGPFRVLKRNNGNVYRIELPGHYNVSATFNVADLSPYEGDSEDDIDLGVRAFQDGEDDAGAIGY</sequence>
<dbReference type="Pfam" id="PF24626">
    <property type="entry name" value="SH3_Tf2-1"/>
    <property type="match status" value="1"/>
</dbReference>
<accession>A0ABQ4WL35</accession>
<dbReference type="Pfam" id="PF03732">
    <property type="entry name" value="Retrotrans_gag"/>
    <property type="match status" value="1"/>
</dbReference>
<dbReference type="InterPro" id="IPR043502">
    <property type="entry name" value="DNA/RNA_pol_sf"/>
</dbReference>
<feature type="domain" description="Integrase zinc-binding" evidence="5">
    <location>
        <begin position="764"/>
        <end position="813"/>
    </location>
</feature>
<dbReference type="Gene3D" id="3.30.70.270">
    <property type="match status" value="1"/>
</dbReference>
<evidence type="ECO:0000259" key="4">
    <source>
        <dbReference type="Pfam" id="PF17919"/>
    </source>
</evidence>
<evidence type="ECO:0000259" key="2">
    <source>
        <dbReference type="Pfam" id="PF00078"/>
    </source>
</evidence>
<name>A0ABQ4WL35_9ASTR</name>
<dbReference type="CDD" id="cd09274">
    <property type="entry name" value="RNase_HI_RT_Ty3"/>
    <property type="match status" value="1"/>
</dbReference>
<evidence type="ECO:0000259" key="3">
    <source>
        <dbReference type="Pfam" id="PF03732"/>
    </source>
</evidence>
<dbReference type="CDD" id="cd01647">
    <property type="entry name" value="RT_LTR"/>
    <property type="match status" value="1"/>
</dbReference>
<feature type="domain" description="Retrotransposon gag" evidence="3">
    <location>
        <begin position="124"/>
        <end position="194"/>
    </location>
</feature>
<dbReference type="Pfam" id="PF00078">
    <property type="entry name" value="RVT_1"/>
    <property type="match status" value="1"/>
</dbReference>
<keyword evidence="7" id="KW-0808">Transferase</keyword>
<dbReference type="PANTHER" id="PTHR35046:SF23">
    <property type="entry name" value="NUCLEOTIDYLTRANSFERASE, RIBONUCLEASE H"/>
    <property type="match status" value="1"/>
</dbReference>
<evidence type="ECO:0000259" key="5">
    <source>
        <dbReference type="Pfam" id="PF17921"/>
    </source>
</evidence>
<feature type="region of interest" description="Disordered" evidence="1">
    <location>
        <begin position="1"/>
        <end position="29"/>
    </location>
</feature>
<dbReference type="PANTHER" id="PTHR35046">
    <property type="entry name" value="ZINC KNUCKLE (CCHC-TYPE) FAMILY PROTEIN"/>
    <property type="match status" value="1"/>
</dbReference>
<dbReference type="InterPro" id="IPR000477">
    <property type="entry name" value="RT_dom"/>
</dbReference>
<feature type="compositionally biased region" description="Basic and acidic residues" evidence="1">
    <location>
        <begin position="13"/>
        <end position="29"/>
    </location>
</feature>
<dbReference type="CDD" id="cd00303">
    <property type="entry name" value="retropepsin_like"/>
    <property type="match status" value="1"/>
</dbReference>
<evidence type="ECO:0000256" key="1">
    <source>
        <dbReference type="SAM" id="MobiDB-lite"/>
    </source>
</evidence>
<feature type="compositionally biased region" description="Basic residues" evidence="1">
    <location>
        <begin position="1"/>
        <end position="12"/>
    </location>
</feature>
<gene>
    <name evidence="7" type="ORF">Tco_0626939</name>
</gene>
<reference evidence="7" key="1">
    <citation type="journal article" date="2022" name="Int. J. Mol. Sci.">
        <title>Draft Genome of Tanacetum Coccineum: Genomic Comparison of Closely Related Tanacetum-Family Plants.</title>
        <authorList>
            <person name="Yamashiro T."/>
            <person name="Shiraishi A."/>
            <person name="Nakayama K."/>
            <person name="Satake H."/>
        </authorList>
    </citation>
    <scope>NUCLEOTIDE SEQUENCE</scope>
</reference>
<dbReference type="Proteomes" id="UP001151760">
    <property type="component" value="Unassembled WGS sequence"/>
</dbReference>
<feature type="domain" description="Reverse transcriptase/retrotransposon-derived protein RNase H-like" evidence="4">
    <location>
        <begin position="593"/>
        <end position="686"/>
    </location>
</feature>
<feature type="domain" description="Tf2-1-like SH3-like" evidence="6">
    <location>
        <begin position="895"/>
        <end position="956"/>
    </location>
</feature>
<keyword evidence="7" id="KW-0695">RNA-directed DNA polymerase</keyword>
<keyword evidence="7" id="KW-0548">Nucleotidyltransferase</keyword>
<dbReference type="Gene3D" id="3.10.10.10">
    <property type="entry name" value="HIV Type 1 Reverse Transcriptase, subunit A, domain 1"/>
    <property type="match status" value="1"/>
</dbReference>
<dbReference type="InterPro" id="IPR041577">
    <property type="entry name" value="RT_RNaseH_2"/>
</dbReference>
<protein>
    <submittedName>
        <fullName evidence="7">Reverse transcriptase domain-containing protein</fullName>
    </submittedName>
</protein>
<dbReference type="InterPro" id="IPR056924">
    <property type="entry name" value="SH3_Tf2-1"/>
</dbReference>
<dbReference type="InterPro" id="IPR041588">
    <property type="entry name" value="Integrase_H2C2"/>
</dbReference>
<organism evidence="7 8">
    <name type="scientific">Tanacetum coccineum</name>
    <dbReference type="NCBI Taxonomy" id="301880"/>
    <lineage>
        <taxon>Eukaryota</taxon>
        <taxon>Viridiplantae</taxon>
        <taxon>Streptophyta</taxon>
        <taxon>Embryophyta</taxon>
        <taxon>Tracheophyta</taxon>
        <taxon>Spermatophyta</taxon>
        <taxon>Magnoliopsida</taxon>
        <taxon>eudicotyledons</taxon>
        <taxon>Gunneridae</taxon>
        <taxon>Pentapetalae</taxon>
        <taxon>asterids</taxon>
        <taxon>campanulids</taxon>
        <taxon>Asterales</taxon>
        <taxon>Asteraceae</taxon>
        <taxon>Asteroideae</taxon>
        <taxon>Anthemideae</taxon>
        <taxon>Anthemidinae</taxon>
        <taxon>Tanacetum</taxon>
    </lineage>
</organism>
<evidence type="ECO:0000313" key="8">
    <source>
        <dbReference type="Proteomes" id="UP001151760"/>
    </source>
</evidence>
<dbReference type="GO" id="GO:0003964">
    <property type="term" value="F:RNA-directed DNA polymerase activity"/>
    <property type="evidence" value="ECO:0007669"/>
    <property type="project" value="UniProtKB-KW"/>
</dbReference>
<dbReference type="InterPro" id="IPR043128">
    <property type="entry name" value="Rev_trsase/Diguanyl_cyclase"/>
</dbReference>
<dbReference type="Pfam" id="PF17921">
    <property type="entry name" value="Integrase_H2C2"/>
    <property type="match status" value="1"/>
</dbReference>
<reference evidence="7" key="2">
    <citation type="submission" date="2022-01" db="EMBL/GenBank/DDBJ databases">
        <authorList>
            <person name="Yamashiro T."/>
            <person name="Shiraishi A."/>
            <person name="Satake H."/>
            <person name="Nakayama K."/>
        </authorList>
    </citation>
    <scope>NUCLEOTIDE SEQUENCE</scope>
</reference>
<dbReference type="EMBL" id="BQNB010008735">
    <property type="protein sequence ID" value="GJS53577.1"/>
    <property type="molecule type" value="Genomic_DNA"/>
</dbReference>
<dbReference type="Pfam" id="PF17919">
    <property type="entry name" value="RT_RNaseH_2"/>
    <property type="match status" value="1"/>
</dbReference>
<proteinExistence type="predicted"/>
<comment type="caution">
    <text evidence="7">The sequence shown here is derived from an EMBL/GenBank/DDBJ whole genome shotgun (WGS) entry which is preliminary data.</text>
</comment>
<feature type="region of interest" description="Disordered" evidence="1">
    <location>
        <begin position="45"/>
        <end position="77"/>
    </location>
</feature>
<dbReference type="SUPFAM" id="SSF56672">
    <property type="entry name" value="DNA/RNA polymerases"/>
    <property type="match status" value="1"/>
</dbReference>
<keyword evidence="8" id="KW-1185">Reference proteome</keyword>
<dbReference type="InterPro" id="IPR005162">
    <property type="entry name" value="Retrotrans_gag_dom"/>
</dbReference>
<dbReference type="Gene3D" id="1.10.340.70">
    <property type="match status" value="1"/>
</dbReference>